<keyword evidence="2" id="KW-0808">Transferase</keyword>
<keyword evidence="2" id="KW-0548">Nucleotidyltransferase</keyword>
<name>A0A1T4Y1R0_9BACL</name>
<dbReference type="EMBL" id="FUYJ01000002">
    <property type="protein sequence ID" value="SKA95732.1"/>
    <property type="molecule type" value="Genomic_DNA"/>
</dbReference>
<keyword evidence="3" id="KW-1185">Reference proteome</keyword>
<dbReference type="InterPro" id="IPR000477">
    <property type="entry name" value="RT_dom"/>
</dbReference>
<dbReference type="InterPro" id="IPR043502">
    <property type="entry name" value="DNA/RNA_pol_sf"/>
</dbReference>
<dbReference type="Pfam" id="PF00078">
    <property type="entry name" value="RVT_1"/>
    <property type="match status" value="1"/>
</dbReference>
<keyword evidence="2" id="KW-0695">RNA-directed DNA polymerase</keyword>
<dbReference type="PROSITE" id="PS50878">
    <property type="entry name" value="RT_POL"/>
    <property type="match status" value="1"/>
</dbReference>
<evidence type="ECO:0000313" key="3">
    <source>
        <dbReference type="Proteomes" id="UP000190042"/>
    </source>
</evidence>
<dbReference type="AlphaFoldDB" id="A0A1T4Y1R0"/>
<proteinExistence type="predicted"/>
<accession>A0A1T4Y1R0</accession>
<reference evidence="3" key="1">
    <citation type="submission" date="2017-02" db="EMBL/GenBank/DDBJ databases">
        <authorList>
            <person name="Varghese N."/>
            <person name="Submissions S."/>
        </authorList>
    </citation>
    <scope>NUCLEOTIDE SEQUENCE [LARGE SCALE GENOMIC DNA]</scope>
    <source>
        <strain evidence="3">DSM 23966</strain>
    </source>
</reference>
<dbReference type="RefSeq" id="WP_078817277.1">
    <property type="nucleotide sequence ID" value="NZ_FUYJ01000002.1"/>
</dbReference>
<organism evidence="2 3">
    <name type="scientific">Sporosarcina newyorkensis</name>
    <dbReference type="NCBI Taxonomy" id="759851"/>
    <lineage>
        <taxon>Bacteria</taxon>
        <taxon>Bacillati</taxon>
        <taxon>Bacillota</taxon>
        <taxon>Bacilli</taxon>
        <taxon>Bacillales</taxon>
        <taxon>Caryophanaceae</taxon>
        <taxon>Sporosarcina</taxon>
    </lineage>
</organism>
<gene>
    <name evidence="2" type="ORF">SAMN04244570_1699</name>
</gene>
<sequence length="452" mass="53708">MIYKKEKHGYKAKKYIHFDDKRKFNGKTESYVSNHKKIQTHNFYPLIRYISKTEKYVFDESRPDSRPIKTKKRMIMYASHLDNFIYKYYGDKLNDAYNNWVRKRSIDETSIAYRSKKGEKGKSNIDHAAAVINKIKSFGSCYIMIGDFKGYFDQIKHRNLKDKVLKVMEIKGDQLPRDWYKVFRSVTKYSYYNQKLLHKYVGSPKELKQQKKHKYFLTSKDFRGFRTIYKPTTNEEKYGIPQGTAISAVLSNVYAIDFDEQVNQLVRKYGGIYRRYSDDFIVVIPENGGIEVTEFKSIQDDIYSLVKLNGMYIEKNKTKSFIYNRNCIEDFFTSSPTRMDYLGFVFDGETVEMRAKSPSKFYRHAKRLIAKAKNTMEKQGLNKLPYRKQIYRLYTDLGIDRRPYGNFITYATRSQEIFDEISPQTDNLMLKQVTHRREKINKMLGYTVSHTK</sequence>
<protein>
    <submittedName>
        <fullName evidence="2">Reverse transcriptase (RNA-dependent DNA polymerase)</fullName>
    </submittedName>
</protein>
<dbReference type="SUPFAM" id="SSF56672">
    <property type="entry name" value="DNA/RNA polymerases"/>
    <property type="match status" value="1"/>
</dbReference>
<dbReference type="GO" id="GO:0003964">
    <property type="term" value="F:RNA-directed DNA polymerase activity"/>
    <property type="evidence" value="ECO:0007669"/>
    <property type="project" value="UniProtKB-KW"/>
</dbReference>
<evidence type="ECO:0000259" key="1">
    <source>
        <dbReference type="PROSITE" id="PS50878"/>
    </source>
</evidence>
<feature type="domain" description="Reverse transcriptase" evidence="1">
    <location>
        <begin position="1"/>
        <end position="346"/>
    </location>
</feature>
<evidence type="ECO:0000313" key="2">
    <source>
        <dbReference type="EMBL" id="SKA95732.1"/>
    </source>
</evidence>
<dbReference type="Proteomes" id="UP000190042">
    <property type="component" value="Unassembled WGS sequence"/>
</dbReference>